<gene>
    <name evidence="1" type="ORF">HELGO_WM19086</name>
</gene>
<evidence type="ECO:0000313" key="1">
    <source>
        <dbReference type="EMBL" id="CAA6823411.1"/>
    </source>
</evidence>
<name>A0A6S6TKE9_9BACT</name>
<dbReference type="EMBL" id="CACVAQ010000327">
    <property type="protein sequence ID" value="CAA6823411.1"/>
    <property type="molecule type" value="Genomic_DNA"/>
</dbReference>
<accession>A0A6S6TKE9</accession>
<sequence length="132" mass="15299">MKKDILIKKVTDIAIAIIPDEEDKNFGEVYFLNLKDKDLKNVFISSRGYGEVDGDKVETTQLRYFYELIGAEMAVKIEPIDSTLFQLANEYWISFNLDGFMYDKKYVFVPGSFTEKNFTTIPLVEKRGVMIK</sequence>
<organism evidence="1">
    <name type="scientific">uncultured Aureispira sp</name>
    <dbReference type="NCBI Taxonomy" id="1331704"/>
    <lineage>
        <taxon>Bacteria</taxon>
        <taxon>Pseudomonadati</taxon>
        <taxon>Bacteroidota</taxon>
        <taxon>Saprospiria</taxon>
        <taxon>Saprospirales</taxon>
        <taxon>Saprospiraceae</taxon>
        <taxon>Aureispira</taxon>
        <taxon>environmental samples</taxon>
    </lineage>
</organism>
<proteinExistence type="predicted"/>
<reference evidence="1" key="1">
    <citation type="submission" date="2020-01" db="EMBL/GenBank/DDBJ databases">
        <authorList>
            <person name="Meier V. D."/>
            <person name="Meier V D."/>
        </authorList>
    </citation>
    <scope>NUCLEOTIDE SEQUENCE</scope>
    <source>
        <strain evidence="1">HLG_WM_MAG_10</strain>
    </source>
</reference>
<protein>
    <submittedName>
        <fullName evidence="1">Uncharacterized protein</fullName>
    </submittedName>
</protein>
<dbReference type="AlphaFoldDB" id="A0A6S6TKE9"/>